<sequence>MQVDECIIELVRDSKCLYDKRDENYKNTAKKKKVWTAISEKLKHSLGVDIPAQNIEKRWSSLRNMFNREHKKQSLPPSGSGYKPSKPWDLYQNLLFLLPHIAHRRTTTSFLPIPSVNPSVEENASDCTVQDEDDNNEYDPTAWEFYEDVDASPEIADEIEVDDVYTSTSSASSSSCTVTPVSSVSLSGTFGNRKPLQPINCSNQVTRNTCEKLSNPIFSKNRSGTFTSSLAKNYSSFGKRKFSVPPADQFAKKKVIKRELLEKELDNATSLISTAVTTMTSRANEEKPKEEGFSIIEKGLNKVPEKNKIQCIIELLQVIQKFTPVNAVNTKEQ</sequence>
<keyword evidence="2" id="KW-1185">Reference proteome</keyword>
<accession>A0A6J1PYG6</accession>
<dbReference type="GeneID" id="112455835"/>
<proteinExistence type="predicted"/>
<name>A0A6J1PYG6_9HYME</name>
<dbReference type="Pfam" id="PF10545">
    <property type="entry name" value="MADF_DNA_bdg"/>
    <property type="match status" value="1"/>
</dbReference>
<dbReference type="GO" id="GO:0005667">
    <property type="term" value="C:transcription regulator complex"/>
    <property type="evidence" value="ECO:0007669"/>
    <property type="project" value="TreeGrafter"/>
</dbReference>
<dbReference type="SMART" id="SM00595">
    <property type="entry name" value="MADF"/>
    <property type="match status" value="1"/>
</dbReference>
<dbReference type="RefSeq" id="XP_024873805.1">
    <property type="nucleotide sequence ID" value="XM_025018037.1"/>
</dbReference>
<reference evidence="3" key="1">
    <citation type="submission" date="2025-08" db="UniProtKB">
        <authorList>
            <consortium name="RefSeq"/>
        </authorList>
    </citation>
    <scope>IDENTIFICATION</scope>
    <source>
        <tissue evidence="3">Whole body</tissue>
    </source>
</reference>
<protein>
    <submittedName>
        <fullName evidence="3">Uncharacterized protein LOC112455835</fullName>
    </submittedName>
</protein>
<dbReference type="PANTHER" id="PTHR12243">
    <property type="entry name" value="MADF DOMAIN TRANSCRIPTION FACTOR"/>
    <property type="match status" value="1"/>
</dbReference>
<dbReference type="OrthoDB" id="7554461at2759"/>
<dbReference type="Gene3D" id="1.10.10.60">
    <property type="entry name" value="Homeodomain-like"/>
    <property type="match status" value="1"/>
</dbReference>
<dbReference type="PANTHER" id="PTHR12243:SF67">
    <property type="entry name" value="COREPRESSOR OF PANGOLIN, ISOFORM A-RELATED"/>
    <property type="match status" value="1"/>
</dbReference>
<evidence type="ECO:0000259" key="1">
    <source>
        <dbReference type="PROSITE" id="PS51029"/>
    </source>
</evidence>
<evidence type="ECO:0000313" key="2">
    <source>
        <dbReference type="Proteomes" id="UP000504618"/>
    </source>
</evidence>
<feature type="domain" description="MADF" evidence="1">
    <location>
        <begin position="6"/>
        <end position="102"/>
    </location>
</feature>
<evidence type="ECO:0000313" key="3">
    <source>
        <dbReference type="RefSeq" id="XP_024873805.1"/>
    </source>
</evidence>
<dbReference type="InterPro" id="IPR006578">
    <property type="entry name" value="MADF-dom"/>
</dbReference>
<dbReference type="GO" id="GO:0005634">
    <property type="term" value="C:nucleus"/>
    <property type="evidence" value="ECO:0007669"/>
    <property type="project" value="TreeGrafter"/>
</dbReference>
<dbReference type="GO" id="GO:0006357">
    <property type="term" value="P:regulation of transcription by RNA polymerase II"/>
    <property type="evidence" value="ECO:0007669"/>
    <property type="project" value="TreeGrafter"/>
</dbReference>
<dbReference type="PROSITE" id="PS51029">
    <property type="entry name" value="MADF"/>
    <property type="match status" value="1"/>
</dbReference>
<gene>
    <name evidence="3" type="primary">LOC112455835</name>
</gene>
<dbReference type="InterPro" id="IPR039353">
    <property type="entry name" value="TF_Adf1"/>
</dbReference>
<dbReference type="Proteomes" id="UP000504618">
    <property type="component" value="Unplaced"/>
</dbReference>
<organism evidence="2 3">
    <name type="scientific">Temnothorax curvispinosus</name>
    <dbReference type="NCBI Taxonomy" id="300111"/>
    <lineage>
        <taxon>Eukaryota</taxon>
        <taxon>Metazoa</taxon>
        <taxon>Ecdysozoa</taxon>
        <taxon>Arthropoda</taxon>
        <taxon>Hexapoda</taxon>
        <taxon>Insecta</taxon>
        <taxon>Pterygota</taxon>
        <taxon>Neoptera</taxon>
        <taxon>Endopterygota</taxon>
        <taxon>Hymenoptera</taxon>
        <taxon>Apocrita</taxon>
        <taxon>Aculeata</taxon>
        <taxon>Formicoidea</taxon>
        <taxon>Formicidae</taxon>
        <taxon>Myrmicinae</taxon>
        <taxon>Temnothorax</taxon>
    </lineage>
</organism>
<dbReference type="AlphaFoldDB" id="A0A6J1PYG6"/>